<keyword evidence="3" id="KW-1185">Reference proteome</keyword>
<dbReference type="Pfam" id="PF08267">
    <property type="entry name" value="Meth_synt_1"/>
    <property type="match status" value="1"/>
</dbReference>
<dbReference type="GO" id="GO:0003871">
    <property type="term" value="F:5-methyltetrahydropteroyltriglutamate-homocysteine S-methyltransferase activity"/>
    <property type="evidence" value="ECO:0007669"/>
    <property type="project" value="InterPro"/>
</dbReference>
<proteinExistence type="predicted"/>
<protein>
    <recommendedName>
        <fullName evidence="1">Cobalamin-independent methionine synthase MetE N-terminal domain-containing protein</fullName>
    </recommendedName>
</protein>
<dbReference type="InterPro" id="IPR038071">
    <property type="entry name" value="UROD/MetE-like_sf"/>
</dbReference>
<dbReference type="OrthoDB" id="33991at2157"/>
<dbReference type="EMBL" id="CP006867">
    <property type="protein sequence ID" value="ALU12800.1"/>
    <property type="molecule type" value="Genomic_DNA"/>
</dbReference>
<dbReference type="AlphaFoldDB" id="A0A0U3FTJ5"/>
<dbReference type="STRING" id="940295.EYM_07655"/>
<name>A0A0U3FTJ5_9CREN</name>
<accession>A0A0U3FTJ5</accession>
<dbReference type="Proteomes" id="UP000060778">
    <property type="component" value="Chromosome"/>
</dbReference>
<dbReference type="SUPFAM" id="SSF51726">
    <property type="entry name" value="UROD/MetE-like"/>
    <property type="match status" value="1"/>
</dbReference>
<feature type="domain" description="Cobalamin-independent methionine synthase MetE N-terminal" evidence="1">
    <location>
        <begin position="116"/>
        <end position="274"/>
    </location>
</feature>
<reference evidence="2 3" key="1">
    <citation type="submission" date="2013-11" db="EMBL/GenBank/DDBJ databases">
        <title>Comparative genomics of Ignicoccus.</title>
        <authorList>
            <person name="Podar M."/>
        </authorList>
    </citation>
    <scope>NUCLEOTIDE SEQUENCE [LARGE SCALE GENOMIC DNA]</scope>
    <source>
        <strain evidence="2 3">DSM 13165</strain>
    </source>
</reference>
<dbReference type="PANTHER" id="PTHR30519">
    <property type="entry name" value="5-METHYLTETRAHYDROPTEROYLTRIGLUTAMATE--HOMOCYSTEINE METHYLTRANSFERASE"/>
    <property type="match status" value="1"/>
</dbReference>
<dbReference type="Gene3D" id="3.20.20.210">
    <property type="match status" value="1"/>
</dbReference>
<dbReference type="KEGG" id="iis:EYM_07655"/>
<dbReference type="GeneID" id="30680903"/>
<organism evidence="2 3">
    <name type="scientific">Ignicoccus islandicus DSM 13165</name>
    <dbReference type="NCBI Taxonomy" id="940295"/>
    <lineage>
        <taxon>Archaea</taxon>
        <taxon>Thermoproteota</taxon>
        <taxon>Thermoprotei</taxon>
        <taxon>Desulfurococcales</taxon>
        <taxon>Desulfurococcaceae</taxon>
        <taxon>Ignicoccus</taxon>
    </lineage>
</organism>
<dbReference type="GO" id="GO:0008270">
    <property type="term" value="F:zinc ion binding"/>
    <property type="evidence" value="ECO:0007669"/>
    <property type="project" value="InterPro"/>
</dbReference>
<evidence type="ECO:0000259" key="1">
    <source>
        <dbReference type="Pfam" id="PF08267"/>
    </source>
</evidence>
<gene>
    <name evidence="2" type="ORF">EYM_07655</name>
</gene>
<sequence>MKTKILTSHSGGYPRPPEWRKSIDAYQAGKIDYKALMRNWELQTSSVIFEQMEENIDILTSGNLFWDDLFRPFAKAWDGMELPEVGGYYRFYELNFYYKRAIVNGEIRPTYPVLYHEQKLLKELNGRSSKVVVPGPLTFALHVENKYYPNIKSLLRDITLALATELEMVKDFVDYIQVDEPALVDPEVNDELKGLAIHFINELSALTDEKKIIVKTYFKPATDIYHLIEDLEVSGIGFDAVSWNYEDMKETVSEYGYPFDVLDLGIGDALNVRLEPVEETVGKVIGLMDEIKVKELHISHNYRLDLLPYSHIRKKLRRLSEIVINLRRRILEEVE</sequence>
<dbReference type="InterPro" id="IPR013215">
    <property type="entry name" value="Cbl-indep_Met_Synth_N"/>
</dbReference>
<evidence type="ECO:0000313" key="2">
    <source>
        <dbReference type="EMBL" id="ALU12800.1"/>
    </source>
</evidence>
<dbReference type="GO" id="GO:0008652">
    <property type="term" value="P:amino acid biosynthetic process"/>
    <property type="evidence" value="ECO:0007669"/>
    <property type="project" value="InterPro"/>
</dbReference>
<dbReference type="RefSeq" id="WP_075050485.1">
    <property type="nucleotide sequence ID" value="NZ_CP006867.1"/>
</dbReference>
<evidence type="ECO:0000313" key="3">
    <source>
        <dbReference type="Proteomes" id="UP000060778"/>
    </source>
</evidence>